<evidence type="ECO:0000256" key="1">
    <source>
        <dbReference type="ARBA" id="ARBA00004202"/>
    </source>
</evidence>
<keyword evidence="7" id="KW-0812">Transmembrane</keyword>
<dbReference type="InterPro" id="IPR043149">
    <property type="entry name" value="TagF_N"/>
</dbReference>
<evidence type="ECO:0000256" key="4">
    <source>
        <dbReference type="ARBA" id="ARBA00022679"/>
    </source>
</evidence>
<reference evidence="8" key="1">
    <citation type="submission" date="2023-03" db="EMBL/GenBank/DDBJ databases">
        <title>Draft assemblies of triclosan tolerant bacteria isolated from returned activated sludge.</title>
        <authorList>
            <person name="Van Hamelsveld S."/>
        </authorList>
    </citation>
    <scope>NUCLEOTIDE SEQUENCE</scope>
    <source>
        <strain evidence="8">GW210015_S63</strain>
    </source>
</reference>
<gene>
    <name evidence="8" type="ORF">P3W55_30385</name>
</gene>
<evidence type="ECO:0000256" key="3">
    <source>
        <dbReference type="ARBA" id="ARBA00022475"/>
    </source>
</evidence>
<evidence type="ECO:0000313" key="8">
    <source>
        <dbReference type="EMBL" id="MDF3846038.1"/>
    </source>
</evidence>
<evidence type="ECO:0000256" key="7">
    <source>
        <dbReference type="SAM" id="Phobius"/>
    </source>
</evidence>
<dbReference type="EMBL" id="JARJLR010000501">
    <property type="protein sequence ID" value="MDF3846038.1"/>
    <property type="molecule type" value="Genomic_DNA"/>
</dbReference>
<keyword evidence="6 7" id="KW-0472">Membrane</keyword>
<comment type="similarity">
    <text evidence="2">Belongs to the CDP-glycerol glycerophosphotransferase family.</text>
</comment>
<dbReference type="GO" id="GO:0047355">
    <property type="term" value="F:CDP-glycerol glycerophosphotransferase activity"/>
    <property type="evidence" value="ECO:0007669"/>
    <property type="project" value="InterPro"/>
</dbReference>
<dbReference type="PANTHER" id="PTHR37316:SF3">
    <property type="entry name" value="TEICHOIC ACID GLYCEROL-PHOSPHATE TRANSFERASE"/>
    <property type="match status" value="1"/>
</dbReference>
<sequence length="394" mass="46106">MKNIKKYIYLTIALPIYYLSYLSPRNKKIWIFGSCDGNHIADNPYYFFKHCTSLSDDIKKFYITKNKKHINEQIPEYIYYLSLKGIYYSLRAKYFFLSHSIQDTNYFLTGGAKIIQLWHGIPLKKIGDDTGARTPSIRDSIIRSIKKLAFLVLSPFRYNRCNYLLNPSRITADIFSSAFRSSAPELIDGLQPRLDALHYRPIRSANETLRICWLPTHRKSSGTFKNSTSSFLTGKDFESLINYLEKNRDILYIKPHPIDVDDIASSIPKSDSIIIVQEVDPYPLIDSCDILITDYSSIYFDFLKTGRPIIFTPFDLSDYINNVSELYFDYQSITPGEKCQNWEELILHIDKLRNGNDNYQERRAQLDQKLHHDHENIGASEKLYIEFKRREKIL</sequence>
<dbReference type="Gene3D" id="3.40.50.12580">
    <property type="match status" value="1"/>
</dbReference>
<dbReference type="InterPro" id="IPR007554">
    <property type="entry name" value="Glycerophosphate_synth"/>
</dbReference>
<dbReference type="Gene3D" id="3.40.50.11820">
    <property type="match status" value="1"/>
</dbReference>
<proteinExistence type="inferred from homology"/>
<dbReference type="AlphaFoldDB" id="A0AAW6PEV3"/>
<evidence type="ECO:0000256" key="6">
    <source>
        <dbReference type="ARBA" id="ARBA00023136"/>
    </source>
</evidence>
<dbReference type="Pfam" id="PF04464">
    <property type="entry name" value="Glyphos_transf"/>
    <property type="match status" value="1"/>
</dbReference>
<dbReference type="RefSeq" id="WP_276216234.1">
    <property type="nucleotide sequence ID" value="NZ_JARJLR010000501.1"/>
</dbReference>
<evidence type="ECO:0000256" key="2">
    <source>
        <dbReference type="ARBA" id="ARBA00010488"/>
    </source>
</evidence>
<feature type="transmembrane region" description="Helical" evidence="7">
    <location>
        <begin position="7"/>
        <end position="24"/>
    </location>
</feature>
<dbReference type="InterPro" id="IPR051612">
    <property type="entry name" value="Teichoic_Acid_Biosynth"/>
</dbReference>
<keyword evidence="4" id="KW-0808">Transferase</keyword>
<comment type="caution">
    <text evidence="8">The sequence shown here is derived from an EMBL/GenBank/DDBJ whole genome shotgun (WGS) entry which is preliminary data.</text>
</comment>
<dbReference type="PANTHER" id="PTHR37316">
    <property type="entry name" value="TEICHOIC ACID GLYCEROL-PHOSPHATE PRIMASE"/>
    <property type="match status" value="1"/>
</dbReference>
<protein>
    <submittedName>
        <fullName evidence="8">CDP-glycerol glycerophosphotransferase family protein</fullName>
    </submittedName>
</protein>
<evidence type="ECO:0000313" key="9">
    <source>
        <dbReference type="Proteomes" id="UP001220662"/>
    </source>
</evidence>
<dbReference type="GO" id="GO:0005886">
    <property type="term" value="C:plasma membrane"/>
    <property type="evidence" value="ECO:0007669"/>
    <property type="project" value="UniProtKB-SubCell"/>
</dbReference>
<dbReference type="InterPro" id="IPR043148">
    <property type="entry name" value="TagF_C"/>
</dbReference>
<accession>A0AAW6PEV3</accession>
<name>A0AAW6PEV3_9PSED</name>
<keyword evidence="3" id="KW-1003">Cell membrane</keyword>
<comment type="subcellular location">
    <subcellularLocation>
        <location evidence="1">Cell membrane</location>
        <topology evidence="1">Peripheral membrane protein</topology>
    </subcellularLocation>
</comment>
<keyword evidence="5" id="KW-0777">Teichoic acid biosynthesis</keyword>
<organism evidence="8 9">
    <name type="scientific">Pseudomonas citronellolis</name>
    <dbReference type="NCBI Taxonomy" id="53408"/>
    <lineage>
        <taxon>Bacteria</taxon>
        <taxon>Pseudomonadati</taxon>
        <taxon>Pseudomonadota</taxon>
        <taxon>Gammaproteobacteria</taxon>
        <taxon>Pseudomonadales</taxon>
        <taxon>Pseudomonadaceae</taxon>
        <taxon>Pseudomonas</taxon>
    </lineage>
</organism>
<keyword evidence="7" id="KW-1133">Transmembrane helix</keyword>
<dbReference type="Proteomes" id="UP001220662">
    <property type="component" value="Unassembled WGS sequence"/>
</dbReference>
<evidence type="ECO:0000256" key="5">
    <source>
        <dbReference type="ARBA" id="ARBA00022944"/>
    </source>
</evidence>
<dbReference type="GO" id="GO:0019350">
    <property type="term" value="P:teichoic acid biosynthetic process"/>
    <property type="evidence" value="ECO:0007669"/>
    <property type="project" value="UniProtKB-KW"/>
</dbReference>